<dbReference type="GO" id="GO:0004519">
    <property type="term" value="F:endonuclease activity"/>
    <property type="evidence" value="ECO:0007669"/>
    <property type="project" value="UniProtKB-KW"/>
</dbReference>
<organism evidence="2">
    <name type="scientific">candidate division WOR-3 bacterium</name>
    <dbReference type="NCBI Taxonomy" id="2052148"/>
    <lineage>
        <taxon>Bacteria</taxon>
        <taxon>Bacteria division WOR-3</taxon>
    </lineage>
</organism>
<dbReference type="InterPro" id="IPR002711">
    <property type="entry name" value="HNH"/>
</dbReference>
<accession>A0A7C3Z3Y8</accession>
<keyword evidence="2" id="KW-0255">Endonuclease</keyword>
<dbReference type="Gene3D" id="1.10.30.50">
    <property type="match status" value="1"/>
</dbReference>
<gene>
    <name evidence="2" type="ORF">ENX07_08145</name>
</gene>
<dbReference type="AlphaFoldDB" id="A0A7C3Z3Y8"/>
<comment type="caution">
    <text evidence="2">The sequence shown here is derived from an EMBL/GenBank/DDBJ whole genome shotgun (WGS) entry which is preliminary data.</text>
</comment>
<dbReference type="InterPro" id="IPR003615">
    <property type="entry name" value="HNH_nuc"/>
</dbReference>
<keyword evidence="2" id="KW-0540">Nuclease</keyword>
<dbReference type="SMART" id="SM00507">
    <property type="entry name" value="HNHc"/>
    <property type="match status" value="1"/>
</dbReference>
<evidence type="ECO:0000313" key="2">
    <source>
        <dbReference type="EMBL" id="HGF00020.1"/>
    </source>
</evidence>
<proteinExistence type="predicted"/>
<feature type="domain" description="HNH nuclease" evidence="1">
    <location>
        <begin position="18"/>
        <end position="68"/>
    </location>
</feature>
<protein>
    <submittedName>
        <fullName evidence="2">HNH endonuclease</fullName>
    </submittedName>
</protein>
<keyword evidence="2" id="KW-0378">Hydrolase</keyword>
<dbReference type="Pfam" id="PF01844">
    <property type="entry name" value="HNH"/>
    <property type="match status" value="1"/>
</dbReference>
<evidence type="ECO:0000259" key="1">
    <source>
        <dbReference type="SMART" id="SM00507"/>
    </source>
</evidence>
<dbReference type="EMBL" id="DTMQ01000048">
    <property type="protein sequence ID" value="HGF00020.1"/>
    <property type="molecule type" value="Genomic_DNA"/>
</dbReference>
<name>A0A7C3Z3Y8_UNCW3</name>
<reference evidence="2" key="1">
    <citation type="journal article" date="2020" name="mSystems">
        <title>Genome- and Community-Level Interaction Insights into Carbon Utilization and Element Cycling Functions of Hydrothermarchaeota in Hydrothermal Sediment.</title>
        <authorList>
            <person name="Zhou Z."/>
            <person name="Liu Y."/>
            <person name="Xu W."/>
            <person name="Pan J."/>
            <person name="Luo Z.H."/>
            <person name="Li M."/>
        </authorList>
    </citation>
    <scope>NUCLEOTIDE SEQUENCE [LARGE SCALE GENOMIC DNA]</scope>
    <source>
        <strain evidence="2">SpSt-906</strain>
    </source>
</reference>
<dbReference type="GO" id="GO:0003676">
    <property type="term" value="F:nucleic acid binding"/>
    <property type="evidence" value="ECO:0007669"/>
    <property type="project" value="InterPro"/>
</dbReference>
<dbReference type="PANTHER" id="PTHR33877">
    <property type="entry name" value="SLL1193 PROTEIN"/>
    <property type="match status" value="1"/>
</dbReference>
<dbReference type="InterPro" id="IPR052892">
    <property type="entry name" value="NA-targeting_endonuclease"/>
</dbReference>
<sequence>MKRFFWGGALKRRNHYRKLRRRILRRDKRVCQVCKRKGAGQIHHIIPKSKGGKDTEENLITLCGPCHLLLSPIPLRVLEKILRLPRDEIRRRQREVKRKMAKLLISKRG</sequence>
<dbReference type="PANTHER" id="PTHR33877:SF2">
    <property type="entry name" value="OS07G0170200 PROTEIN"/>
    <property type="match status" value="1"/>
</dbReference>
<dbReference type="CDD" id="cd00085">
    <property type="entry name" value="HNHc"/>
    <property type="match status" value="1"/>
</dbReference>
<dbReference type="GO" id="GO:0008270">
    <property type="term" value="F:zinc ion binding"/>
    <property type="evidence" value="ECO:0007669"/>
    <property type="project" value="InterPro"/>
</dbReference>